<dbReference type="SUPFAM" id="SSF102705">
    <property type="entry name" value="NIF3 (NGG1p interacting factor 3)-like"/>
    <property type="match status" value="1"/>
</dbReference>
<dbReference type="EMBL" id="KL648588">
    <property type="protein sequence ID" value="KEY68137.1"/>
    <property type="molecule type" value="Genomic_DNA"/>
</dbReference>
<dbReference type="Proteomes" id="UP000028045">
    <property type="component" value="Unassembled WGS sequence"/>
</dbReference>
<evidence type="ECO:0000313" key="2">
    <source>
        <dbReference type="EMBL" id="KEY68137.1"/>
    </source>
</evidence>
<gene>
    <name evidence="2" type="ORF">S7711_08329</name>
</gene>
<name>A0A084AS58_STACB</name>
<organism evidence="2 3">
    <name type="scientific">Stachybotrys chartarum (strain CBS 109288 / IBT 7711)</name>
    <name type="common">Toxic black mold</name>
    <name type="synonym">Stilbospora chartarum</name>
    <dbReference type="NCBI Taxonomy" id="1280523"/>
    <lineage>
        <taxon>Eukaryota</taxon>
        <taxon>Fungi</taxon>
        <taxon>Dikarya</taxon>
        <taxon>Ascomycota</taxon>
        <taxon>Pezizomycotina</taxon>
        <taxon>Sordariomycetes</taxon>
        <taxon>Hypocreomycetidae</taxon>
        <taxon>Hypocreales</taxon>
        <taxon>Stachybotryaceae</taxon>
        <taxon>Stachybotrys</taxon>
    </lineage>
</organism>
<dbReference type="PANTHER" id="PTHR41774">
    <property type="match status" value="1"/>
</dbReference>
<keyword evidence="3" id="KW-1185">Reference proteome</keyword>
<dbReference type="OrthoDB" id="15981at2759"/>
<accession>A0A084AS58</accession>
<reference evidence="2 3" key="1">
    <citation type="journal article" date="2014" name="BMC Genomics">
        <title>Comparative genome sequencing reveals chemotype-specific gene clusters in the toxigenic black mold Stachybotrys.</title>
        <authorList>
            <person name="Semeiks J."/>
            <person name="Borek D."/>
            <person name="Otwinowski Z."/>
            <person name="Grishin N.V."/>
        </authorList>
    </citation>
    <scope>NUCLEOTIDE SEQUENCE [LARGE SCALE GENOMIC DNA]</scope>
    <source>
        <strain evidence="3">CBS 109288 / IBT 7711</strain>
    </source>
</reference>
<evidence type="ECO:0000256" key="1">
    <source>
        <dbReference type="ARBA" id="ARBA00020998"/>
    </source>
</evidence>
<dbReference type="InterPro" id="IPR036069">
    <property type="entry name" value="DUF34/NIF3_sf"/>
</dbReference>
<protein>
    <recommendedName>
        <fullName evidence="1">ATP phosphoribosyltransferase</fullName>
    </recommendedName>
</protein>
<sequence>MTSTLARFSLVFYAPPAAVEACKAAIFRAGAGRYPNYTECCWSSIGTGQFRPGDAANPHIGKPGALEQTPEVRVEAVCVGEQVARDAVAALKAYVEADP</sequence>
<dbReference type="InterPro" id="IPR015867">
    <property type="entry name" value="N-reg_PII/ATP_PRibTrfase_C"/>
</dbReference>
<dbReference type="AlphaFoldDB" id="A0A084AS58"/>
<dbReference type="PANTHER" id="PTHR41774:SF1">
    <property type="entry name" value="NGG1P INTERACTING FACTOR NIF3"/>
    <property type="match status" value="1"/>
</dbReference>
<dbReference type="Gene3D" id="3.30.70.120">
    <property type="match status" value="1"/>
</dbReference>
<evidence type="ECO:0000313" key="3">
    <source>
        <dbReference type="Proteomes" id="UP000028045"/>
    </source>
</evidence>
<dbReference type="HOGENOM" id="CLU_120084_2_1_1"/>
<proteinExistence type="predicted"/>